<reference evidence="5 6" key="1">
    <citation type="submission" date="2011-10" db="EMBL/GenBank/DDBJ databases">
        <title>The Noncontiguous Finished genome of Thermanaerovibrio velox DSM 12556.</title>
        <authorList>
            <consortium name="US DOE Joint Genome Institute (JGI-PGF)"/>
            <person name="Lucas S."/>
            <person name="Copeland A."/>
            <person name="Lapidus A."/>
            <person name="Glavina del Rio T."/>
            <person name="Dalin E."/>
            <person name="Tice H."/>
            <person name="Bruce D."/>
            <person name="Goodwin L."/>
            <person name="Pitluck S."/>
            <person name="Peters L."/>
            <person name="Mikhailova N."/>
            <person name="Teshima H."/>
            <person name="Kyrpides N."/>
            <person name="Mavromatis K."/>
            <person name="Ivanova N."/>
            <person name="Markowitz V."/>
            <person name="Cheng J.-F."/>
            <person name="Hugenholtz P."/>
            <person name="Woyke T."/>
            <person name="Wu D."/>
            <person name="Spring S."/>
            <person name="Brambilla E.-M."/>
            <person name="Klenk H.-P."/>
            <person name="Eisen J.A."/>
        </authorList>
    </citation>
    <scope>NUCLEOTIDE SEQUENCE [LARGE SCALE GENOMIC DNA]</scope>
    <source>
        <strain evidence="5 6">DSM 12556</strain>
    </source>
</reference>
<name>H0UQB5_9BACT</name>
<dbReference type="InterPro" id="IPR003439">
    <property type="entry name" value="ABC_transporter-like_ATP-bd"/>
</dbReference>
<dbReference type="SMART" id="SM00382">
    <property type="entry name" value="AAA"/>
    <property type="match status" value="1"/>
</dbReference>
<dbReference type="PROSITE" id="PS50893">
    <property type="entry name" value="ABC_TRANSPORTER_2"/>
    <property type="match status" value="1"/>
</dbReference>
<dbReference type="RefSeq" id="WP_006584248.1">
    <property type="nucleotide sequence ID" value="NZ_CM001377.1"/>
</dbReference>
<protein>
    <submittedName>
        <fullName evidence="5">ABC-type cobalt transport system, ATPase component</fullName>
    </submittedName>
</protein>
<dbReference type="Gene3D" id="3.40.50.300">
    <property type="entry name" value="P-loop containing nucleotide triphosphate hydrolases"/>
    <property type="match status" value="1"/>
</dbReference>
<dbReference type="GO" id="GO:0005886">
    <property type="term" value="C:plasma membrane"/>
    <property type="evidence" value="ECO:0007669"/>
    <property type="project" value="TreeGrafter"/>
</dbReference>
<dbReference type="STRING" id="926567.TheveDRAFT_1635"/>
<dbReference type="OrthoDB" id="9809450at2"/>
<evidence type="ECO:0000259" key="4">
    <source>
        <dbReference type="PROSITE" id="PS50893"/>
    </source>
</evidence>
<dbReference type="GO" id="GO:0005524">
    <property type="term" value="F:ATP binding"/>
    <property type="evidence" value="ECO:0007669"/>
    <property type="project" value="UniProtKB-KW"/>
</dbReference>
<dbReference type="eggNOG" id="COG1122">
    <property type="taxonomic scope" value="Bacteria"/>
</dbReference>
<dbReference type="GO" id="GO:0016887">
    <property type="term" value="F:ATP hydrolysis activity"/>
    <property type="evidence" value="ECO:0007669"/>
    <property type="project" value="InterPro"/>
</dbReference>
<evidence type="ECO:0000313" key="6">
    <source>
        <dbReference type="Proteomes" id="UP000005730"/>
    </source>
</evidence>
<evidence type="ECO:0000313" key="5">
    <source>
        <dbReference type="EMBL" id="EHM10753.1"/>
    </source>
</evidence>
<dbReference type="CDD" id="cd03225">
    <property type="entry name" value="ABC_cobalt_CbiO_domain1"/>
    <property type="match status" value="1"/>
</dbReference>
<evidence type="ECO:0000256" key="3">
    <source>
        <dbReference type="ARBA" id="ARBA00022840"/>
    </source>
</evidence>
<gene>
    <name evidence="5" type="ORF">TheveDRAFT_1635</name>
</gene>
<dbReference type="HOGENOM" id="CLU_000604_1_22_0"/>
<dbReference type="InterPro" id="IPR003593">
    <property type="entry name" value="AAA+_ATPase"/>
</dbReference>
<dbReference type="InterPro" id="IPR015854">
    <property type="entry name" value="ABC_transpr_LolD-like"/>
</dbReference>
<dbReference type="GO" id="GO:0022857">
    <property type="term" value="F:transmembrane transporter activity"/>
    <property type="evidence" value="ECO:0007669"/>
    <property type="project" value="TreeGrafter"/>
</dbReference>
<keyword evidence="6" id="KW-1185">Reference proteome</keyword>
<proteinExistence type="predicted"/>
<dbReference type="PANTHER" id="PTHR24220">
    <property type="entry name" value="IMPORT ATP-BINDING PROTEIN"/>
    <property type="match status" value="1"/>
</dbReference>
<dbReference type="EMBL" id="CM001377">
    <property type="protein sequence ID" value="EHM10753.1"/>
    <property type="molecule type" value="Genomic_DNA"/>
</dbReference>
<dbReference type="Proteomes" id="UP000005730">
    <property type="component" value="Chromosome"/>
</dbReference>
<feature type="domain" description="ABC transporter" evidence="4">
    <location>
        <begin position="5"/>
        <end position="224"/>
    </location>
</feature>
<evidence type="ECO:0000256" key="2">
    <source>
        <dbReference type="ARBA" id="ARBA00022741"/>
    </source>
</evidence>
<dbReference type="AlphaFoldDB" id="H0UQB5"/>
<dbReference type="InterPro" id="IPR015856">
    <property type="entry name" value="ABC_transpr_CbiO/EcfA_su"/>
</dbReference>
<dbReference type="Pfam" id="PF00005">
    <property type="entry name" value="ABC_tran"/>
    <property type="match status" value="1"/>
</dbReference>
<accession>H0UQB5</accession>
<dbReference type="InterPro" id="IPR027417">
    <property type="entry name" value="P-loop_NTPase"/>
</dbReference>
<evidence type="ECO:0000256" key="1">
    <source>
        <dbReference type="ARBA" id="ARBA00022448"/>
    </source>
</evidence>
<dbReference type="SUPFAM" id="SSF52540">
    <property type="entry name" value="P-loop containing nucleoside triphosphate hydrolases"/>
    <property type="match status" value="1"/>
</dbReference>
<sequence>MTDALKAQGLSFSYDRQHRLEVDELSLPRGAVMGLIGPNGSGKSTLMKLLALLMKPQSGRILFFGEPSEGREALLRGMGITMLLQRPCLLKRSVRANLMGPIWREPDREERAREALYMVGLGEAYLDRPWYRLSGGEAQRVALAVRLAMRPRVLLLDEPVSNVDQEGADAVKAGVLKARDMWGTSVVVSSHQPPWLSGMCDGFFVMRDGRLAGAYGSRGHGVVT</sequence>
<keyword evidence="1" id="KW-0813">Transport</keyword>
<organism evidence="5 6">
    <name type="scientific">Thermanaerovibrio velox DSM 12556</name>
    <dbReference type="NCBI Taxonomy" id="926567"/>
    <lineage>
        <taxon>Bacteria</taxon>
        <taxon>Thermotogati</taxon>
        <taxon>Synergistota</taxon>
        <taxon>Synergistia</taxon>
        <taxon>Synergistales</taxon>
        <taxon>Synergistaceae</taxon>
        <taxon>Thermanaerovibrio</taxon>
    </lineage>
</organism>
<keyword evidence="2" id="KW-0547">Nucleotide-binding</keyword>
<keyword evidence="3" id="KW-0067">ATP-binding</keyword>